<name>A0AAE1CLE9_9GAST</name>
<proteinExistence type="predicted"/>
<accession>A0AAE1CLE9</accession>
<protein>
    <submittedName>
        <fullName evidence="2">Uncharacterized protein</fullName>
    </submittedName>
</protein>
<evidence type="ECO:0000313" key="2">
    <source>
        <dbReference type="EMBL" id="KAK3709067.1"/>
    </source>
</evidence>
<feature type="region of interest" description="Disordered" evidence="1">
    <location>
        <begin position="57"/>
        <end position="78"/>
    </location>
</feature>
<dbReference type="Proteomes" id="UP001283361">
    <property type="component" value="Unassembled WGS sequence"/>
</dbReference>
<reference evidence="2" key="1">
    <citation type="journal article" date="2023" name="G3 (Bethesda)">
        <title>A reference genome for the long-term kleptoplast-retaining sea slug Elysia crispata morphotype clarki.</title>
        <authorList>
            <person name="Eastman K.E."/>
            <person name="Pendleton A.L."/>
            <person name="Shaikh M.A."/>
            <person name="Suttiyut T."/>
            <person name="Ogas R."/>
            <person name="Tomko P."/>
            <person name="Gavelis G."/>
            <person name="Widhalm J.R."/>
            <person name="Wisecaver J.H."/>
        </authorList>
    </citation>
    <scope>NUCLEOTIDE SEQUENCE</scope>
    <source>
        <strain evidence="2">ECLA1</strain>
    </source>
</reference>
<evidence type="ECO:0000313" key="3">
    <source>
        <dbReference type="Proteomes" id="UP001283361"/>
    </source>
</evidence>
<keyword evidence="3" id="KW-1185">Reference proteome</keyword>
<dbReference type="EMBL" id="JAWDGP010007674">
    <property type="protein sequence ID" value="KAK3709067.1"/>
    <property type="molecule type" value="Genomic_DNA"/>
</dbReference>
<gene>
    <name evidence="2" type="ORF">RRG08_049532</name>
</gene>
<organism evidence="2 3">
    <name type="scientific">Elysia crispata</name>
    <name type="common">lettuce slug</name>
    <dbReference type="NCBI Taxonomy" id="231223"/>
    <lineage>
        <taxon>Eukaryota</taxon>
        <taxon>Metazoa</taxon>
        <taxon>Spiralia</taxon>
        <taxon>Lophotrochozoa</taxon>
        <taxon>Mollusca</taxon>
        <taxon>Gastropoda</taxon>
        <taxon>Heterobranchia</taxon>
        <taxon>Euthyneura</taxon>
        <taxon>Panpulmonata</taxon>
        <taxon>Sacoglossa</taxon>
        <taxon>Placobranchoidea</taxon>
        <taxon>Plakobranchidae</taxon>
        <taxon>Elysia</taxon>
    </lineage>
</organism>
<comment type="caution">
    <text evidence="2">The sequence shown here is derived from an EMBL/GenBank/DDBJ whole genome shotgun (WGS) entry which is preliminary data.</text>
</comment>
<evidence type="ECO:0000256" key="1">
    <source>
        <dbReference type="SAM" id="MobiDB-lite"/>
    </source>
</evidence>
<dbReference type="AlphaFoldDB" id="A0AAE1CLE9"/>
<sequence>MPSCTLSQKMQENPGVKKDYAQKNYKEEGVLLSRIWTRTNRWTELIRKTNVLITRSSSMRPTSLSREEITTGHRNKLT</sequence>